<feature type="non-terminal residue" evidence="1">
    <location>
        <position position="1"/>
    </location>
</feature>
<sequence length="64" mass="7576">MWNDLEEHDNDILTIELIVRGFDPNDPLLEYQITKADIIQLENLDMIQPKEYTKENFQQVVATN</sequence>
<protein>
    <submittedName>
        <fullName evidence="1">21056_t:CDS:1</fullName>
    </submittedName>
</protein>
<dbReference type="EMBL" id="CAJVQC010007057">
    <property type="protein sequence ID" value="CAG8574640.1"/>
    <property type="molecule type" value="Genomic_DNA"/>
</dbReference>
<evidence type="ECO:0000313" key="1">
    <source>
        <dbReference type="EMBL" id="CAG8574640.1"/>
    </source>
</evidence>
<keyword evidence="2" id="KW-1185">Reference proteome</keyword>
<gene>
    <name evidence="1" type="ORF">RPERSI_LOCUS4893</name>
</gene>
<reference evidence="1" key="1">
    <citation type="submission" date="2021-06" db="EMBL/GenBank/DDBJ databases">
        <authorList>
            <person name="Kallberg Y."/>
            <person name="Tangrot J."/>
            <person name="Rosling A."/>
        </authorList>
    </citation>
    <scope>NUCLEOTIDE SEQUENCE</scope>
    <source>
        <strain evidence="1">MA461A</strain>
    </source>
</reference>
<dbReference type="Proteomes" id="UP000789920">
    <property type="component" value="Unassembled WGS sequence"/>
</dbReference>
<accession>A0ACA9M7G2</accession>
<proteinExistence type="predicted"/>
<comment type="caution">
    <text evidence="1">The sequence shown here is derived from an EMBL/GenBank/DDBJ whole genome shotgun (WGS) entry which is preliminary data.</text>
</comment>
<name>A0ACA9M7G2_9GLOM</name>
<feature type="non-terminal residue" evidence="1">
    <location>
        <position position="64"/>
    </location>
</feature>
<evidence type="ECO:0000313" key="2">
    <source>
        <dbReference type="Proteomes" id="UP000789920"/>
    </source>
</evidence>
<organism evidence="1 2">
    <name type="scientific">Racocetra persica</name>
    <dbReference type="NCBI Taxonomy" id="160502"/>
    <lineage>
        <taxon>Eukaryota</taxon>
        <taxon>Fungi</taxon>
        <taxon>Fungi incertae sedis</taxon>
        <taxon>Mucoromycota</taxon>
        <taxon>Glomeromycotina</taxon>
        <taxon>Glomeromycetes</taxon>
        <taxon>Diversisporales</taxon>
        <taxon>Gigasporaceae</taxon>
        <taxon>Racocetra</taxon>
    </lineage>
</organism>